<keyword evidence="5" id="KW-0804">Transcription</keyword>
<feature type="domain" description="RNA polymerase sigma-70 region 2" evidence="6">
    <location>
        <begin position="23"/>
        <end position="90"/>
    </location>
</feature>
<proteinExistence type="inferred from homology"/>
<dbReference type="AlphaFoldDB" id="A0A2G9YWV7"/>
<sequence length="186" mass="22077">MKLEEEKELVERAKKYPEAFGELYDIYYSKIFGYILKRVADIEIAQDITSETFLKALKNLWSFRWRNIPFSSWLYRIASNEIANFFRKKKPTISIDKIAEPISNSDLLNEIIEVQELLKRHNDFLVLQKEITKLSFKYQEVIVLRFFEKKQIKEIAEILGKKEGTIKSLLHRGIKELAKFMPPDRA</sequence>
<evidence type="ECO:0000259" key="7">
    <source>
        <dbReference type="Pfam" id="PF08281"/>
    </source>
</evidence>
<comment type="similarity">
    <text evidence="1">Belongs to the sigma-70 factor family. ECF subfamily.</text>
</comment>
<dbReference type="SUPFAM" id="SSF88659">
    <property type="entry name" value="Sigma3 and sigma4 domains of RNA polymerase sigma factors"/>
    <property type="match status" value="1"/>
</dbReference>
<name>A0A2G9YWV7_9BACT</name>
<comment type="caution">
    <text evidence="8">The sequence shown here is derived from an EMBL/GenBank/DDBJ whole genome shotgun (WGS) entry which is preliminary data.</text>
</comment>
<dbReference type="Pfam" id="PF08281">
    <property type="entry name" value="Sigma70_r4_2"/>
    <property type="match status" value="1"/>
</dbReference>
<dbReference type="NCBIfam" id="TIGR02937">
    <property type="entry name" value="sigma70-ECF"/>
    <property type="match status" value="1"/>
</dbReference>
<keyword evidence="2" id="KW-0805">Transcription regulation</keyword>
<dbReference type="GO" id="GO:0016987">
    <property type="term" value="F:sigma factor activity"/>
    <property type="evidence" value="ECO:0007669"/>
    <property type="project" value="UniProtKB-KW"/>
</dbReference>
<dbReference type="Gene3D" id="1.10.10.10">
    <property type="entry name" value="Winged helix-like DNA-binding domain superfamily/Winged helix DNA-binding domain"/>
    <property type="match status" value="1"/>
</dbReference>
<evidence type="ECO:0000313" key="9">
    <source>
        <dbReference type="Proteomes" id="UP000230273"/>
    </source>
</evidence>
<dbReference type="InterPro" id="IPR014284">
    <property type="entry name" value="RNA_pol_sigma-70_dom"/>
</dbReference>
<dbReference type="EMBL" id="PCRP01000026">
    <property type="protein sequence ID" value="PIP23738.1"/>
    <property type="molecule type" value="Genomic_DNA"/>
</dbReference>
<evidence type="ECO:0000259" key="6">
    <source>
        <dbReference type="Pfam" id="PF04542"/>
    </source>
</evidence>
<evidence type="ECO:0000313" key="8">
    <source>
        <dbReference type="EMBL" id="PIP23738.1"/>
    </source>
</evidence>
<organism evidence="8 9">
    <name type="scientific">Candidatus Nealsonbacteria bacterium CG23_combo_of_CG06-09_8_20_14_all_38_19</name>
    <dbReference type="NCBI Taxonomy" id="1974721"/>
    <lineage>
        <taxon>Bacteria</taxon>
        <taxon>Candidatus Nealsoniibacteriota</taxon>
    </lineage>
</organism>
<dbReference type="Proteomes" id="UP000230273">
    <property type="component" value="Unassembled WGS sequence"/>
</dbReference>
<reference evidence="8 9" key="1">
    <citation type="submission" date="2017-09" db="EMBL/GenBank/DDBJ databases">
        <title>Depth-based differentiation of microbial function through sediment-hosted aquifers and enrichment of novel symbionts in the deep terrestrial subsurface.</title>
        <authorList>
            <person name="Probst A.J."/>
            <person name="Ladd B."/>
            <person name="Jarett J.K."/>
            <person name="Geller-Mcgrath D.E."/>
            <person name="Sieber C.M."/>
            <person name="Emerson J.B."/>
            <person name="Anantharaman K."/>
            <person name="Thomas B.C."/>
            <person name="Malmstrom R."/>
            <person name="Stieglmeier M."/>
            <person name="Klingl A."/>
            <person name="Woyke T."/>
            <person name="Ryan C.M."/>
            <person name="Banfield J.F."/>
        </authorList>
    </citation>
    <scope>NUCLEOTIDE SEQUENCE [LARGE SCALE GENOMIC DNA]</scope>
    <source>
        <strain evidence="8">CG23_combo_of_CG06-09_8_20_14_all_38_19</strain>
    </source>
</reference>
<gene>
    <name evidence="8" type="ORF">COX36_01665</name>
</gene>
<dbReference type="InterPro" id="IPR013324">
    <property type="entry name" value="RNA_pol_sigma_r3/r4-like"/>
</dbReference>
<protein>
    <submittedName>
        <fullName evidence="8">Uncharacterized protein</fullName>
    </submittedName>
</protein>
<evidence type="ECO:0000256" key="5">
    <source>
        <dbReference type="ARBA" id="ARBA00023163"/>
    </source>
</evidence>
<evidence type="ECO:0000256" key="2">
    <source>
        <dbReference type="ARBA" id="ARBA00023015"/>
    </source>
</evidence>
<dbReference type="PANTHER" id="PTHR43133">
    <property type="entry name" value="RNA POLYMERASE ECF-TYPE SIGMA FACTO"/>
    <property type="match status" value="1"/>
</dbReference>
<dbReference type="InterPro" id="IPR013249">
    <property type="entry name" value="RNA_pol_sigma70_r4_t2"/>
</dbReference>
<dbReference type="Pfam" id="PF04542">
    <property type="entry name" value="Sigma70_r2"/>
    <property type="match status" value="1"/>
</dbReference>
<evidence type="ECO:0000256" key="4">
    <source>
        <dbReference type="ARBA" id="ARBA00023125"/>
    </source>
</evidence>
<evidence type="ECO:0000256" key="1">
    <source>
        <dbReference type="ARBA" id="ARBA00010641"/>
    </source>
</evidence>
<dbReference type="GO" id="GO:0003677">
    <property type="term" value="F:DNA binding"/>
    <property type="evidence" value="ECO:0007669"/>
    <property type="project" value="UniProtKB-KW"/>
</dbReference>
<keyword evidence="4" id="KW-0238">DNA-binding</keyword>
<dbReference type="InterPro" id="IPR036388">
    <property type="entry name" value="WH-like_DNA-bd_sf"/>
</dbReference>
<dbReference type="GO" id="GO:0006352">
    <property type="term" value="P:DNA-templated transcription initiation"/>
    <property type="evidence" value="ECO:0007669"/>
    <property type="project" value="InterPro"/>
</dbReference>
<dbReference type="SUPFAM" id="SSF88946">
    <property type="entry name" value="Sigma2 domain of RNA polymerase sigma factors"/>
    <property type="match status" value="1"/>
</dbReference>
<feature type="domain" description="RNA polymerase sigma factor 70 region 4 type 2" evidence="7">
    <location>
        <begin position="127"/>
        <end position="177"/>
    </location>
</feature>
<dbReference type="Gene3D" id="1.10.1740.10">
    <property type="match status" value="1"/>
</dbReference>
<accession>A0A2G9YWV7</accession>
<dbReference type="InterPro" id="IPR013325">
    <property type="entry name" value="RNA_pol_sigma_r2"/>
</dbReference>
<keyword evidence="3" id="KW-0731">Sigma factor</keyword>
<evidence type="ECO:0000256" key="3">
    <source>
        <dbReference type="ARBA" id="ARBA00023082"/>
    </source>
</evidence>
<dbReference type="InterPro" id="IPR039425">
    <property type="entry name" value="RNA_pol_sigma-70-like"/>
</dbReference>
<dbReference type="InterPro" id="IPR007627">
    <property type="entry name" value="RNA_pol_sigma70_r2"/>
</dbReference>
<dbReference type="PANTHER" id="PTHR43133:SF8">
    <property type="entry name" value="RNA POLYMERASE SIGMA FACTOR HI_1459-RELATED"/>
    <property type="match status" value="1"/>
</dbReference>
<dbReference type="CDD" id="cd06171">
    <property type="entry name" value="Sigma70_r4"/>
    <property type="match status" value="1"/>
</dbReference>